<protein>
    <submittedName>
        <fullName evidence="1">Uncharacterized protein</fullName>
    </submittedName>
</protein>
<accession>A0A061RU78</accession>
<dbReference type="EMBL" id="GBEZ01011536">
    <property type="protein sequence ID" value="JAC74260.1"/>
    <property type="molecule type" value="Transcribed_RNA"/>
</dbReference>
<feature type="non-terminal residue" evidence="1">
    <location>
        <position position="130"/>
    </location>
</feature>
<reference evidence="1" key="1">
    <citation type="submission" date="2014-05" db="EMBL/GenBank/DDBJ databases">
        <title>The transcriptome of the halophilic microalga Tetraselmis sp. GSL018 isolated from the Great Salt Lake, Utah.</title>
        <authorList>
            <person name="Jinkerson R.E."/>
            <person name="D'Adamo S."/>
            <person name="Posewitz M.C."/>
        </authorList>
    </citation>
    <scope>NUCLEOTIDE SEQUENCE</scope>
    <source>
        <strain evidence="1">GSL018</strain>
    </source>
</reference>
<dbReference type="AlphaFoldDB" id="A0A061RU78"/>
<organism evidence="1">
    <name type="scientific">Tetraselmis sp. GSL018</name>
    <dbReference type="NCBI Taxonomy" id="582737"/>
    <lineage>
        <taxon>Eukaryota</taxon>
        <taxon>Viridiplantae</taxon>
        <taxon>Chlorophyta</taxon>
        <taxon>core chlorophytes</taxon>
        <taxon>Chlorodendrophyceae</taxon>
        <taxon>Chlorodendrales</taxon>
        <taxon>Chlorodendraceae</taxon>
        <taxon>Tetraselmis</taxon>
    </lineage>
</organism>
<evidence type="ECO:0000313" key="1">
    <source>
        <dbReference type="EMBL" id="JAC74260.1"/>
    </source>
</evidence>
<sequence length="130" mass="14277">GSQWEKTLVQALEQAPIPSAATDSAEVVLGNGDDRPAADAGRLEDLRPDAYRGIVEPLFGGTWDEDPSRGPAPSLQQWILRMAVALLSRRPFWQHSDRQIERAIQVIDNFHSMANPGSVAAALLELEQHL</sequence>
<proteinExistence type="predicted"/>
<feature type="non-terminal residue" evidence="1">
    <location>
        <position position="1"/>
    </location>
</feature>
<gene>
    <name evidence="1" type="ORF">TSPGSL018_26440</name>
</gene>
<name>A0A061RU78_9CHLO</name>